<evidence type="ECO:0000313" key="2">
    <source>
        <dbReference type="EMBL" id="BAJ79646.1"/>
    </source>
</evidence>
<evidence type="ECO:0008006" key="4">
    <source>
        <dbReference type="Google" id="ProtNLM"/>
    </source>
</evidence>
<accession>F0J260</accession>
<evidence type="ECO:0000256" key="1">
    <source>
        <dbReference type="SAM" id="MobiDB-lite"/>
    </source>
</evidence>
<dbReference type="KEGG" id="amv:ACMV_02990"/>
<dbReference type="Pfam" id="PF02620">
    <property type="entry name" value="YceD"/>
    <property type="match status" value="1"/>
</dbReference>
<evidence type="ECO:0000313" key="3">
    <source>
        <dbReference type="Proteomes" id="UP000007100"/>
    </source>
</evidence>
<dbReference type="AlphaFoldDB" id="F0J260"/>
<dbReference type="Proteomes" id="UP000007100">
    <property type="component" value="Chromosome"/>
</dbReference>
<protein>
    <recommendedName>
        <fullName evidence="4">DUF177 domain-containing protein</fullName>
    </recommendedName>
</protein>
<reference evidence="2 3" key="1">
    <citation type="submission" date="2010-12" db="EMBL/GenBank/DDBJ databases">
        <title>Whole genome sequence of Acidiphilium multivorum AIU301.</title>
        <authorList>
            <person name="Narita-Yamada S."/>
            <person name="Nakamura S."/>
            <person name="Ito N."/>
            <person name="Takarada H."/>
            <person name="Katano Y."/>
            <person name="Nakazawa H."/>
            <person name="Hosoyama A."/>
            <person name="Yamada R."/>
            <person name="Fujita N."/>
        </authorList>
    </citation>
    <scope>NUCLEOTIDE SEQUENCE [LARGE SCALE GENOMIC DNA]</scope>
    <source>
        <strain evidence="3">DSM 11245 / JCM 8867 / AIU301</strain>
    </source>
</reference>
<dbReference type="InterPro" id="IPR003772">
    <property type="entry name" value="YceD"/>
</dbReference>
<sequence>MTDAPPFPLSRHFDLARLGDAAQEVTIDADAEARAAIARQFGIPAVEALSGRFHISRIGPDQAEARLELAAHVIQSCVVSLEPVEQTIAERTSFRLLAGGEPDDAGSLDPDAPDDIVADGTVFDLGALLVEQLALALDPYPRRPGAEPPAASGTGAKDEAHPFAALARLRRPD</sequence>
<dbReference type="RefSeq" id="WP_013639290.1">
    <property type="nucleotide sequence ID" value="NC_015186.1"/>
</dbReference>
<name>F0J260_ACIMA</name>
<feature type="region of interest" description="Disordered" evidence="1">
    <location>
        <begin position="139"/>
        <end position="173"/>
    </location>
</feature>
<gene>
    <name evidence="2" type="ordered locus">ACMV_02990</name>
</gene>
<proteinExistence type="predicted"/>
<dbReference type="EMBL" id="AP012035">
    <property type="protein sequence ID" value="BAJ79646.1"/>
    <property type="molecule type" value="Genomic_DNA"/>
</dbReference>
<organism evidence="2 3">
    <name type="scientific">Acidiphilium multivorum (strain DSM 11245 / JCM 8867 / NBRC 100883 / AIU 301)</name>
    <dbReference type="NCBI Taxonomy" id="926570"/>
    <lineage>
        <taxon>Bacteria</taxon>
        <taxon>Pseudomonadati</taxon>
        <taxon>Pseudomonadota</taxon>
        <taxon>Alphaproteobacteria</taxon>
        <taxon>Acetobacterales</taxon>
        <taxon>Acidocellaceae</taxon>
        <taxon>Acidiphilium</taxon>
    </lineage>
</organism>
<keyword evidence="3" id="KW-1185">Reference proteome</keyword>
<dbReference type="HOGENOM" id="CLU_088841_0_0_5"/>